<evidence type="ECO:0000313" key="1">
    <source>
        <dbReference type="EMBL" id="MFD2097170.1"/>
    </source>
</evidence>
<protein>
    <submittedName>
        <fullName evidence="1">Uncharacterized protein</fullName>
    </submittedName>
</protein>
<comment type="caution">
    <text evidence="1">The sequence shown here is derived from an EMBL/GenBank/DDBJ whole genome shotgun (WGS) entry which is preliminary data.</text>
</comment>
<dbReference type="RefSeq" id="WP_345339905.1">
    <property type="nucleotide sequence ID" value="NZ_BAABLI010000012.1"/>
</dbReference>
<reference evidence="2" key="1">
    <citation type="journal article" date="2019" name="Int. J. Syst. Evol. Microbiol.">
        <title>The Global Catalogue of Microorganisms (GCM) 10K type strain sequencing project: providing services to taxonomists for standard genome sequencing and annotation.</title>
        <authorList>
            <consortium name="The Broad Institute Genomics Platform"/>
            <consortium name="The Broad Institute Genome Sequencing Center for Infectious Disease"/>
            <person name="Wu L."/>
            <person name="Ma J."/>
        </authorList>
    </citation>
    <scope>NUCLEOTIDE SEQUENCE [LARGE SCALE GENOMIC DNA]</scope>
    <source>
        <strain evidence="2">CGMCC 1.10992</strain>
    </source>
</reference>
<sequence length="91" mass="10866">MKTTPEKLLKKRPNLIQTDNCKVTSHVQREEGDWFRHTIMIEGYDVPFVFKRQKQYQSLKGARVNLSYYPETQKVAGFEMETMKVVRIRRS</sequence>
<accession>A0ABW4XNK3</accession>
<organism evidence="1 2">
    <name type="scientific">Corallincola platygyrae</name>
    <dbReference type="NCBI Taxonomy" id="1193278"/>
    <lineage>
        <taxon>Bacteria</taxon>
        <taxon>Pseudomonadati</taxon>
        <taxon>Pseudomonadota</taxon>
        <taxon>Gammaproteobacteria</taxon>
        <taxon>Alteromonadales</taxon>
        <taxon>Psychromonadaceae</taxon>
        <taxon>Corallincola</taxon>
    </lineage>
</organism>
<dbReference type="EMBL" id="JBHUHT010000016">
    <property type="protein sequence ID" value="MFD2097170.1"/>
    <property type="molecule type" value="Genomic_DNA"/>
</dbReference>
<gene>
    <name evidence="1" type="ORF">ACFSJ3_14335</name>
</gene>
<proteinExistence type="predicted"/>
<evidence type="ECO:0000313" key="2">
    <source>
        <dbReference type="Proteomes" id="UP001597380"/>
    </source>
</evidence>
<keyword evidence="2" id="KW-1185">Reference proteome</keyword>
<name>A0ABW4XNK3_9GAMM</name>
<dbReference type="Proteomes" id="UP001597380">
    <property type="component" value="Unassembled WGS sequence"/>
</dbReference>